<reference evidence="2" key="1">
    <citation type="submission" date="2017-06" db="EMBL/GenBank/DDBJ databases">
        <title>Whole genome sequence of Laribacter hongkongensis LHGZ1.</title>
        <authorList>
            <person name="Chen D."/>
            <person name="Wu H."/>
            <person name="Chen J."/>
        </authorList>
    </citation>
    <scope>NUCLEOTIDE SEQUENCE [LARGE SCALE GENOMIC DNA]</scope>
    <source>
        <strain evidence="2">LHGZ1</strain>
    </source>
</reference>
<evidence type="ECO:0000313" key="2">
    <source>
        <dbReference type="Proteomes" id="UP000197424"/>
    </source>
</evidence>
<name>A0A248LMZ0_9NEIS</name>
<accession>A0A248LMZ0</accession>
<evidence type="ECO:0000313" key="1">
    <source>
        <dbReference type="EMBL" id="ASJ25533.1"/>
    </source>
</evidence>
<dbReference type="EMBL" id="CP022115">
    <property type="protein sequence ID" value="ASJ25533.1"/>
    <property type="molecule type" value="Genomic_DNA"/>
</dbReference>
<gene>
    <name evidence="1" type="ORF">LHGZ1_2702</name>
</gene>
<sequence>MVGLRALADLFGHGHGLVGGIDERNGFALELQHVELGQQGVAQRFGRDAGAVGYEIGAAAVWHGKVFRGRCRQIGATISQKAKEGEMSPVRPGFDLPQGCAGRLVVG</sequence>
<dbReference type="Proteomes" id="UP000197424">
    <property type="component" value="Chromosome"/>
</dbReference>
<dbReference type="AlphaFoldDB" id="A0A248LMZ0"/>
<proteinExistence type="predicted"/>
<organism evidence="1 2">
    <name type="scientific">Laribacter hongkongensis</name>
    <dbReference type="NCBI Taxonomy" id="168471"/>
    <lineage>
        <taxon>Bacteria</taxon>
        <taxon>Pseudomonadati</taxon>
        <taxon>Pseudomonadota</taxon>
        <taxon>Betaproteobacteria</taxon>
        <taxon>Neisseriales</taxon>
        <taxon>Aquaspirillaceae</taxon>
        <taxon>Laribacter</taxon>
    </lineage>
</organism>
<protein>
    <submittedName>
        <fullName evidence="1">Uncharacterized protein</fullName>
    </submittedName>
</protein>